<dbReference type="InterPro" id="IPR022911">
    <property type="entry name" value="Phe_tRNA_ligase_alpha1_bac"/>
</dbReference>
<evidence type="ECO:0000313" key="16">
    <source>
        <dbReference type="Proteomes" id="UP000230564"/>
    </source>
</evidence>
<proteinExistence type="inferred from homology"/>
<dbReference type="GO" id="GO:0000049">
    <property type="term" value="F:tRNA binding"/>
    <property type="evidence" value="ECO:0007669"/>
    <property type="project" value="InterPro"/>
</dbReference>
<reference evidence="15 16" key="1">
    <citation type="submission" date="2017-09" db="EMBL/GenBank/DDBJ databases">
        <title>Depth-based differentiation of microbial function through sediment-hosted aquifers and enrichment of novel symbionts in the deep terrestrial subsurface.</title>
        <authorList>
            <person name="Probst A.J."/>
            <person name="Ladd B."/>
            <person name="Jarett J.K."/>
            <person name="Geller-Mcgrath D.E."/>
            <person name="Sieber C.M."/>
            <person name="Emerson J.B."/>
            <person name="Anantharaman K."/>
            <person name="Thomas B.C."/>
            <person name="Malmstrom R."/>
            <person name="Stieglmeier M."/>
            <person name="Klingl A."/>
            <person name="Woyke T."/>
            <person name="Ryan C.M."/>
            <person name="Banfield J.F."/>
        </authorList>
    </citation>
    <scope>NUCLEOTIDE SEQUENCE [LARGE SCALE GENOMIC DNA]</scope>
    <source>
        <strain evidence="15">CG11_big_fil_rev_8_21_14_0_20_36_20</strain>
    </source>
</reference>
<comment type="similarity">
    <text evidence="2 13">Belongs to the class-II aminoacyl-tRNA synthetase family. Phe-tRNA synthetase alpha subunit type 1 subfamily.</text>
</comment>
<dbReference type="InterPro" id="IPR002319">
    <property type="entry name" value="Phenylalanyl-tRNA_Synthase"/>
</dbReference>
<evidence type="ECO:0000256" key="8">
    <source>
        <dbReference type="ARBA" id="ARBA00022840"/>
    </source>
</evidence>
<gene>
    <name evidence="13" type="primary">pheS</name>
    <name evidence="15" type="ORF">COV55_01520</name>
</gene>
<evidence type="ECO:0000256" key="6">
    <source>
        <dbReference type="ARBA" id="ARBA00022723"/>
    </source>
</evidence>
<evidence type="ECO:0000313" key="15">
    <source>
        <dbReference type="EMBL" id="PIR07089.1"/>
    </source>
</evidence>
<dbReference type="InterPro" id="IPR010978">
    <property type="entry name" value="tRNA-bd_arm"/>
</dbReference>
<comment type="catalytic activity">
    <reaction evidence="12 13">
        <text>tRNA(Phe) + L-phenylalanine + ATP = L-phenylalanyl-tRNA(Phe) + AMP + diphosphate + H(+)</text>
        <dbReference type="Rhea" id="RHEA:19413"/>
        <dbReference type="Rhea" id="RHEA-COMP:9668"/>
        <dbReference type="Rhea" id="RHEA-COMP:9699"/>
        <dbReference type="ChEBI" id="CHEBI:15378"/>
        <dbReference type="ChEBI" id="CHEBI:30616"/>
        <dbReference type="ChEBI" id="CHEBI:33019"/>
        <dbReference type="ChEBI" id="CHEBI:58095"/>
        <dbReference type="ChEBI" id="CHEBI:78442"/>
        <dbReference type="ChEBI" id="CHEBI:78531"/>
        <dbReference type="ChEBI" id="CHEBI:456215"/>
        <dbReference type="EC" id="6.1.1.20"/>
    </reaction>
</comment>
<keyword evidence="6 13" id="KW-0479">Metal-binding</keyword>
<name>A0A2H0NDW4_9BACT</name>
<dbReference type="GO" id="GO:0004826">
    <property type="term" value="F:phenylalanine-tRNA ligase activity"/>
    <property type="evidence" value="ECO:0007669"/>
    <property type="project" value="UniProtKB-UniRule"/>
</dbReference>
<evidence type="ECO:0000256" key="11">
    <source>
        <dbReference type="ARBA" id="ARBA00023146"/>
    </source>
</evidence>
<feature type="binding site" evidence="13">
    <location>
        <position position="250"/>
    </location>
    <ligand>
        <name>Mg(2+)</name>
        <dbReference type="ChEBI" id="CHEBI:18420"/>
        <note>shared with beta subunit</note>
    </ligand>
</feature>
<feature type="domain" description="Aminoacyl-transfer RNA synthetases class-II family profile" evidence="14">
    <location>
        <begin position="109"/>
        <end position="334"/>
    </location>
</feature>
<keyword evidence="4 13" id="KW-0963">Cytoplasm</keyword>
<evidence type="ECO:0000256" key="5">
    <source>
        <dbReference type="ARBA" id="ARBA00022598"/>
    </source>
</evidence>
<dbReference type="Proteomes" id="UP000230564">
    <property type="component" value="Unassembled WGS sequence"/>
</dbReference>
<evidence type="ECO:0000256" key="1">
    <source>
        <dbReference type="ARBA" id="ARBA00004496"/>
    </source>
</evidence>
<evidence type="ECO:0000256" key="2">
    <source>
        <dbReference type="ARBA" id="ARBA00010207"/>
    </source>
</evidence>
<keyword evidence="9 13" id="KW-0460">Magnesium</keyword>
<dbReference type="PROSITE" id="PS50862">
    <property type="entry name" value="AA_TRNA_LIGASE_II"/>
    <property type="match status" value="1"/>
</dbReference>
<dbReference type="Gene3D" id="3.30.930.10">
    <property type="entry name" value="Bira Bifunctional Protein, Domain 2"/>
    <property type="match status" value="1"/>
</dbReference>
<dbReference type="SUPFAM" id="SSF55681">
    <property type="entry name" value="Class II aaRS and biotin synthetases"/>
    <property type="match status" value="1"/>
</dbReference>
<evidence type="ECO:0000256" key="10">
    <source>
        <dbReference type="ARBA" id="ARBA00022917"/>
    </source>
</evidence>
<dbReference type="CDD" id="cd00496">
    <property type="entry name" value="PheRS_alpha_core"/>
    <property type="match status" value="1"/>
</dbReference>
<dbReference type="InterPro" id="IPR006195">
    <property type="entry name" value="aa-tRNA-synth_II"/>
</dbReference>
<comment type="cofactor">
    <cofactor evidence="13">
        <name>Mg(2+)</name>
        <dbReference type="ChEBI" id="CHEBI:18420"/>
    </cofactor>
    <text evidence="13">Binds 2 magnesium ions per tetramer.</text>
</comment>
<evidence type="ECO:0000256" key="12">
    <source>
        <dbReference type="ARBA" id="ARBA00049255"/>
    </source>
</evidence>
<keyword evidence="7 13" id="KW-0547">Nucleotide-binding</keyword>
<evidence type="ECO:0000256" key="3">
    <source>
        <dbReference type="ARBA" id="ARBA00011209"/>
    </source>
</evidence>
<dbReference type="Pfam" id="PF01409">
    <property type="entry name" value="tRNA-synt_2d"/>
    <property type="match status" value="1"/>
</dbReference>
<dbReference type="NCBIfam" id="TIGR00468">
    <property type="entry name" value="pheS"/>
    <property type="match status" value="1"/>
</dbReference>
<evidence type="ECO:0000256" key="13">
    <source>
        <dbReference type="HAMAP-Rule" id="MF_00281"/>
    </source>
</evidence>
<comment type="subcellular location">
    <subcellularLocation>
        <location evidence="1 13">Cytoplasm</location>
    </subcellularLocation>
</comment>
<keyword evidence="11 13" id="KW-0030">Aminoacyl-tRNA synthetase</keyword>
<evidence type="ECO:0000256" key="7">
    <source>
        <dbReference type="ARBA" id="ARBA00022741"/>
    </source>
</evidence>
<organism evidence="15 16">
    <name type="scientific">Candidatus Komeilibacteria bacterium CG11_big_fil_rev_8_21_14_0_20_36_20</name>
    <dbReference type="NCBI Taxonomy" id="1974477"/>
    <lineage>
        <taxon>Bacteria</taxon>
        <taxon>Candidatus Komeiliibacteriota</taxon>
    </lineage>
</organism>
<dbReference type="EC" id="6.1.1.20" evidence="13"/>
<dbReference type="PANTHER" id="PTHR11538:SF41">
    <property type="entry name" value="PHENYLALANINE--TRNA LIGASE, MITOCHONDRIAL"/>
    <property type="match status" value="1"/>
</dbReference>
<dbReference type="Pfam" id="PF02912">
    <property type="entry name" value="Phe_tRNA-synt_N"/>
    <property type="match status" value="1"/>
</dbReference>
<dbReference type="HAMAP" id="MF_00281">
    <property type="entry name" value="Phe_tRNA_synth_alpha1"/>
    <property type="match status" value="1"/>
</dbReference>
<dbReference type="GO" id="GO:0000287">
    <property type="term" value="F:magnesium ion binding"/>
    <property type="evidence" value="ECO:0007669"/>
    <property type="project" value="UniProtKB-UniRule"/>
</dbReference>
<keyword evidence="5 13" id="KW-0436">Ligase</keyword>
<dbReference type="AlphaFoldDB" id="A0A2H0NDW4"/>
<dbReference type="PANTHER" id="PTHR11538">
    <property type="entry name" value="PHENYLALANYL-TRNA SYNTHETASE"/>
    <property type="match status" value="1"/>
</dbReference>
<comment type="subunit">
    <text evidence="3 13">Tetramer of two alpha and two beta subunits.</text>
</comment>
<dbReference type="GO" id="GO:0005524">
    <property type="term" value="F:ATP binding"/>
    <property type="evidence" value="ECO:0007669"/>
    <property type="project" value="UniProtKB-UniRule"/>
</dbReference>
<protein>
    <recommendedName>
        <fullName evidence="13">Phenylalanine--tRNA ligase alpha subunit</fullName>
        <ecNumber evidence="13">6.1.1.20</ecNumber>
    </recommendedName>
    <alternativeName>
        <fullName evidence="13">Phenylalanyl-tRNA synthetase alpha subunit</fullName>
        <shortName evidence="13">PheRS</shortName>
    </alternativeName>
</protein>
<dbReference type="InterPro" id="IPR045864">
    <property type="entry name" value="aa-tRNA-synth_II/BPL/LPL"/>
</dbReference>
<comment type="caution">
    <text evidence="15">The sequence shown here is derived from an EMBL/GenBank/DDBJ whole genome shotgun (WGS) entry which is preliminary data.</text>
</comment>
<sequence length="335" mass="38272">MEKKLRELKNRFFSELKTVRDDDFLAELKIKYLGRKGELASILRGVKDLAVEEKPRVGQLANEIKKELLEVFGRTEAIIKKSAIRPRNFDSSLPGQRREIGHLHPSTIVQEEIEEAFAKLGFSIFDGPQLESDYYNFTALNIPEDHPARDTQDTFWVEGKNLLRTHTSNLQVRMLEKYGAPFRGIFPGRVFRYESTDASHEHTFYQTEGLMVDRNINIGNLIAVMQSLLSAVFHKKVNVRLRPGFFPFVEPGFEMDIECFICEGDGCSVCKQSGWVELMPCGLVHPGVLKAGGLDPEEYSGFAFGLGLTRLVMMKYRINDIRLLQSGDLRFLKQF</sequence>
<evidence type="ECO:0000256" key="9">
    <source>
        <dbReference type="ARBA" id="ARBA00022842"/>
    </source>
</evidence>
<accession>A0A2H0NDW4</accession>
<evidence type="ECO:0000256" key="4">
    <source>
        <dbReference type="ARBA" id="ARBA00022490"/>
    </source>
</evidence>
<dbReference type="FunFam" id="3.30.930.10:FF:000089">
    <property type="entry name" value="Phenylalanine--tRNA ligase alpha subunit"/>
    <property type="match status" value="1"/>
</dbReference>
<dbReference type="GO" id="GO:0006432">
    <property type="term" value="P:phenylalanyl-tRNA aminoacylation"/>
    <property type="evidence" value="ECO:0007669"/>
    <property type="project" value="UniProtKB-UniRule"/>
</dbReference>
<dbReference type="InterPro" id="IPR004188">
    <property type="entry name" value="Phe-tRNA_ligase_II_N"/>
</dbReference>
<keyword evidence="8 13" id="KW-0067">ATP-binding</keyword>
<dbReference type="GO" id="GO:0005737">
    <property type="term" value="C:cytoplasm"/>
    <property type="evidence" value="ECO:0007669"/>
    <property type="project" value="UniProtKB-SubCell"/>
</dbReference>
<evidence type="ECO:0000259" key="14">
    <source>
        <dbReference type="PROSITE" id="PS50862"/>
    </source>
</evidence>
<dbReference type="InterPro" id="IPR004529">
    <property type="entry name" value="Phe-tRNA-synth_IIc_asu"/>
</dbReference>
<dbReference type="SUPFAM" id="SSF46589">
    <property type="entry name" value="tRNA-binding arm"/>
    <property type="match status" value="1"/>
</dbReference>
<keyword evidence="10 13" id="KW-0648">Protein biosynthesis</keyword>
<dbReference type="EMBL" id="PCWQ01000007">
    <property type="protein sequence ID" value="PIR07089.1"/>
    <property type="molecule type" value="Genomic_DNA"/>
</dbReference>